<evidence type="ECO:0000256" key="3">
    <source>
        <dbReference type="ARBA" id="ARBA00023163"/>
    </source>
</evidence>
<accession>A0A4Q7NSW9</accession>
<comment type="caution">
    <text evidence="9">The sequence shown here is derived from an EMBL/GenBank/DDBJ whole genome shotgun (WGS) entry which is preliminary data.</text>
</comment>
<dbReference type="InterPro" id="IPR028082">
    <property type="entry name" value="Peripla_BP_I"/>
</dbReference>
<dbReference type="Pfam" id="PF00563">
    <property type="entry name" value="EAL"/>
    <property type="match status" value="1"/>
</dbReference>
<proteinExistence type="predicted"/>
<dbReference type="Gene3D" id="3.40.50.2300">
    <property type="match status" value="2"/>
</dbReference>
<dbReference type="CDD" id="cd01949">
    <property type="entry name" value="GGDEF"/>
    <property type="match status" value="1"/>
</dbReference>
<evidence type="ECO:0000313" key="10">
    <source>
        <dbReference type="Proteomes" id="UP000293638"/>
    </source>
</evidence>
<dbReference type="Pfam" id="PF13377">
    <property type="entry name" value="Peripla_BP_3"/>
    <property type="match status" value="1"/>
</dbReference>
<dbReference type="CDD" id="cd06267">
    <property type="entry name" value="PBP1_LacI_sugar_binding-like"/>
    <property type="match status" value="1"/>
</dbReference>
<evidence type="ECO:0000259" key="5">
    <source>
        <dbReference type="PROSITE" id="PS50112"/>
    </source>
</evidence>
<dbReference type="InterPro" id="IPR052155">
    <property type="entry name" value="Biofilm_reg_signaling"/>
</dbReference>
<sequence>MLGVLTPLLSGGFFGGIIAGASRAAARAGGSVLGVQTLDAHPGDVSTSDTRFTARMGWDTVSGFLVVTTAVDDDYLEALSAAGRPYVLVGRAPGATPAPWVSADNAGGARLAVEHLLAHGHRQLAFVGELDQADVAERYAAFRAALDAAGVPHDPALAVDVPNMMESGGAVGARALLAAGLPATAVVTGNDYGAIGLVETLLGAGVRVPEDVAVVGFDDTTVGASLQPPLSSARQDFVALGEVAADLLVAQAAGVVEAGAPVRHVLPTVLRTRESCGCGRAVLTAPATPVVQGTAEGPGSARAASRSGSARAASGPGSTRAASGSGSARAAEDLGADELVAELVAHGSEPRTAQLVVAQLLARLRAAVEGRPDHAGLLASAARLQPDQPRWETSAVLLAAAQAFARAMVEELPEERRAAAGAATDAVVLELAGALTRAQLDGEVQRTATVTSALRSEYDITLELLRGDQEGVSLGWLARTPARSALLARWTQVPGELDVVGGYERSGRAGRGGQHAPHGAPPRTRVGVVRTEEFPPAELHLLVAGQPGQMVAALPLHGRERDWGVLAVVGPVESTTVTGREGYHAWASLLGLAHDRAALVAGLRESEERYALAMRAANDGLWDWDLASGRVFYSERWAAMLGRRPEELTCTPADWLELVHEDDAPALEAVLDQCRLGLVDTFEVEQRVRTGDGEQRWMLCRALAVPGGGLPATRLVGAMSDVTERRQLEDELRQAALYDTVTGLPNKALFLDRLSLAMSSARRRRQDGGFAVLFLDLDGFKVINDSLGHMVGDALLVRVAERLRGPLRETDTAARFGGDEFAVLLSGVEDADGVATVVSRLQEALEAPYEVDGHLVSVTASLGVTLGPGRYERPEDLLRDADIAMYSAKARERGSWAVFAPSMHATAVDRLRTETELRTGIERGQLRLAYQPIVDLRDGGVVGSEALARWGHPERGLVPPSGFLAVAEETGLIIPLGRMLVQEAAAQVAAWHREGRVRPGFRVSINVSNREFWQGAYPARLLEALEAAQVDPGWVAIEITETVIMHSAEQALPVLSRLKQAGLRLHVDDFGTGYSSLETLHRFPVDALKIDRSFVARLDLDERSTELVRTIVTMGRNLGVEVIAEGIETARQAERLVEMGCEYGQGYLWAQPLPAAEFAALLAGEPLPGVP</sequence>
<dbReference type="NCBIfam" id="TIGR00254">
    <property type="entry name" value="GGDEF"/>
    <property type="match status" value="1"/>
</dbReference>
<protein>
    <submittedName>
        <fullName evidence="9">PAS domain S-box-containing protein/diguanylate cyclase (GGDEF)-like protein</fullName>
    </submittedName>
</protein>
<feature type="region of interest" description="Disordered" evidence="4">
    <location>
        <begin position="289"/>
        <end position="329"/>
    </location>
</feature>
<dbReference type="InterPro" id="IPR043128">
    <property type="entry name" value="Rev_trsase/Diguanyl_cyclase"/>
</dbReference>
<gene>
    <name evidence="9" type="ORF">EV189_2027</name>
</gene>
<dbReference type="SUPFAM" id="SSF141868">
    <property type="entry name" value="EAL domain-like"/>
    <property type="match status" value="1"/>
</dbReference>
<dbReference type="PANTHER" id="PTHR44757:SF2">
    <property type="entry name" value="BIOFILM ARCHITECTURE MAINTENANCE PROTEIN MBAA"/>
    <property type="match status" value="1"/>
</dbReference>
<dbReference type="SUPFAM" id="SSF55785">
    <property type="entry name" value="PYP-like sensor domain (PAS domain)"/>
    <property type="match status" value="1"/>
</dbReference>
<dbReference type="Gene3D" id="3.30.70.270">
    <property type="match status" value="1"/>
</dbReference>
<dbReference type="InterPro" id="IPR013655">
    <property type="entry name" value="PAS_fold_3"/>
</dbReference>
<feature type="compositionally biased region" description="Low complexity" evidence="4">
    <location>
        <begin position="297"/>
        <end position="329"/>
    </location>
</feature>
<dbReference type="PROSITE" id="PS50887">
    <property type="entry name" value="GGDEF"/>
    <property type="match status" value="1"/>
</dbReference>
<keyword evidence="2" id="KW-0238">DNA-binding</keyword>
<dbReference type="InterPro" id="IPR035919">
    <property type="entry name" value="EAL_sf"/>
</dbReference>
<feature type="domain" description="GGDEF" evidence="8">
    <location>
        <begin position="768"/>
        <end position="901"/>
    </location>
</feature>
<dbReference type="InterPro" id="IPR000014">
    <property type="entry name" value="PAS"/>
</dbReference>
<dbReference type="GO" id="GO:0003677">
    <property type="term" value="F:DNA binding"/>
    <property type="evidence" value="ECO:0007669"/>
    <property type="project" value="UniProtKB-KW"/>
</dbReference>
<dbReference type="SUPFAM" id="SSF55073">
    <property type="entry name" value="Nucleotide cyclase"/>
    <property type="match status" value="1"/>
</dbReference>
<keyword evidence="3" id="KW-0804">Transcription</keyword>
<dbReference type="CDD" id="cd00130">
    <property type="entry name" value="PAS"/>
    <property type="match status" value="1"/>
</dbReference>
<dbReference type="Pfam" id="PF00990">
    <property type="entry name" value="GGDEF"/>
    <property type="match status" value="1"/>
</dbReference>
<dbReference type="AlphaFoldDB" id="A0A4Q7NSW9"/>
<dbReference type="SMART" id="SM00091">
    <property type="entry name" value="PAS"/>
    <property type="match status" value="1"/>
</dbReference>
<evidence type="ECO:0000259" key="6">
    <source>
        <dbReference type="PROSITE" id="PS50113"/>
    </source>
</evidence>
<dbReference type="InterPro" id="IPR029787">
    <property type="entry name" value="Nucleotide_cyclase"/>
</dbReference>
<feature type="domain" description="PAC" evidence="6">
    <location>
        <begin position="682"/>
        <end position="734"/>
    </location>
</feature>
<reference evidence="9 10" key="1">
    <citation type="submission" date="2019-02" db="EMBL/GenBank/DDBJ databases">
        <title>Genomic Encyclopedia of Type Strains, Phase IV (KMG-IV): sequencing the most valuable type-strain genomes for metagenomic binning, comparative biology and taxonomic classification.</title>
        <authorList>
            <person name="Goeker M."/>
        </authorList>
    </citation>
    <scope>NUCLEOTIDE SEQUENCE [LARGE SCALE GENOMIC DNA]</scope>
    <source>
        <strain evidence="9 10">DSM 45622</strain>
    </source>
</reference>
<dbReference type="SMART" id="SM00267">
    <property type="entry name" value="GGDEF"/>
    <property type="match status" value="1"/>
</dbReference>
<dbReference type="PROSITE" id="PS50113">
    <property type="entry name" value="PAC"/>
    <property type="match status" value="1"/>
</dbReference>
<dbReference type="Proteomes" id="UP000293638">
    <property type="component" value="Unassembled WGS sequence"/>
</dbReference>
<evidence type="ECO:0000256" key="2">
    <source>
        <dbReference type="ARBA" id="ARBA00023125"/>
    </source>
</evidence>
<dbReference type="PROSITE" id="PS50112">
    <property type="entry name" value="PAS"/>
    <property type="match status" value="1"/>
</dbReference>
<dbReference type="InterPro" id="IPR001633">
    <property type="entry name" value="EAL_dom"/>
</dbReference>
<evidence type="ECO:0000256" key="4">
    <source>
        <dbReference type="SAM" id="MobiDB-lite"/>
    </source>
</evidence>
<dbReference type="CDD" id="cd01948">
    <property type="entry name" value="EAL"/>
    <property type="match status" value="1"/>
</dbReference>
<dbReference type="InterPro" id="IPR000700">
    <property type="entry name" value="PAS-assoc_C"/>
</dbReference>
<evidence type="ECO:0000259" key="7">
    <source>
        <dbReference type="PROSITE" id="PS50883"/>
    </source>
</evidence>
<feature type="domain" description="EAL" evidence="7">
    <location>
        <begin position="910"/>
        <end position="1166"/>
    </location>
</feature>
<organism evidence="9 10">
    <name type="scientific">Motilibacter rhizosphaerae</name>
    <dbReference type="NCBI Taxonomy" id="598652"/>
    <lineage>
        <taxon>Bacteria</taxon>
        <taxon>Bacillati</taxon>
        <taxon>Actinomycetota</taxon>
        <taxon>Actinomycetes</taxon>
        <taxon>Motilibacterales</taxon>
        <taxon>Motilibacteraceae</taxon>
        <taxon>Motilibacter</taxon>
    </lineage>
</organism>
<dbReference type="InterPro" id="IPR046335">
    <property type="entry name" value="LacI/GalR-like_sensor"/>
</dbReference>
<keyword evidence="10" id="KW-1185">Reference proteome</keyword>
<keyword evidence="1" id="KW-0805">Transcription regulation</keyword>
<evidence type="ECO:0000313" key="9">
    <source>
        <dbReference type="EMBL" id="RZS90243.1"/>
    </source>
</evidence>
<evidence type="ECO:0000256" key="1">
    <source>
        <dbReference type="ARBA" id="ARBA00023015"/>
    </source>
</evidence>
<dbReference type="Pfam" id="PF08447">
    <property type="entry name" value="PAS_3"/>
    <property type="match status" value="1"/>
</dbReference>
<evidence type="ECO:0000259" key="8">
    <source>
        <dbReference type="PROSITE" id="PS50887"/>
    </source>
</evidence>
<dbReference type="PANTHER" id="PTHR44757">
    <property type="entry name" value="DIGUANYLATE CYCLASE DGCP"/>
    <property type="match status" value="1"/>
</dbReference>
<name>A0A4Q7NSW9_9ACTN</name>
<dbReference type="Gene3D" id="3.30.450.20">
    <property type="entry name" value="PAS domain"/>
    <property type="match status" value="1"/>
</dbReference>
<dbReference type="Gene3D" id="3.20.20.450">
    <property type="entry name" value="EAL domain"/>
    <property type="match status" value="1"/>
</dbReference>
<dbReference type="InterPro" id="IPR000160">
    <property type="entry name" value="GGDEF_dom"/>
</dbReference>
<dbReference type="InterPro" id="IPR035965">
    <property type="entry name" value="PAS-like_dom_sf"/>
</dbReference>
<dbReference type="SUPFAM" id="SSF53822">
    <property type="entry name" value="Periplasmic binding protein-like I"/>
    <property type="match status" value="1"/>
</dbReference>
<dbReference type="EMBL" id="SGXD01000002">
    <property type="protein sequence ID" value="RZS90243.1"/>
    <property type="molecule type" value="Genomic_DNA"/>
</dbReference>
<dbReference type="SMART" id="SM00052">
    <property type="entry name" value="EAL"/>
    <property type="match status" value="1"/>
</dbReference>
<dbReference type="PROSITE" id="PS50883">
    <property type="entry name" value="EAL"/>
    <property type="match status" value="1"/>
</dbReference>
<dbReference type="NCBIfam" id="TIGR00229">
    <property type="entry name" value="sensory_box"/>
    <property type="match status" value="1"/>
</dbReference>
<feature type="domain" description="PAS" evidence="5">
    <location>
        <begin position="606"/>
        <end position="673"/>
    </location>
</feature>